<name>A0A3G9G1M6_9CAUL</name>
<protein>
    <submittedName>
        <fullName evidence="3">Uncharacterized protein</fullName>
    </submittedName>
</protein>
<evidence type="ECO:0000256" key="1">
    <source>
        <dbReference type="SAM" id="MobiDB-lite"/>
    </source>
</evidence>
<dbReference type="AlphaFoldDB" id="A0A3G9G1M6"/>
<reference evidence="4" key="2">
    <citation type="journal article" date="2017" name="Plant Physiol. Biochem.">
        <title>Differential oxidative and antioxidative response of duckweed Lemna minor toward plant growth promoting/inhibiting bacteria.</title>
        <authorList>
            <person name="Ishizawa H."/>
            <person name="Kuroda M."/>
            <person name="Morikawa M."/>
            <person name="Ike M."/>
        </authorList>
    </citation>
    <scope>NUCLEOTIDE SEQUENCE [LARGE SCALE GENOMIC DNA]</scope>
    <source>
        <strain evidence="4">M6</strain>
    </source>
</reference>
<evidence type="ECO:0000313" key="3">
    <source>
        <dbReference type="EMBL" id="BBF80536.1"/>
    </source>
</evidence>
<organism evidence="3 4">
    <name type="scientific">Asticcacaulis excentricus</name>
    <dbReference type="NCBI Taxonomy" id="78587"/>
    <lineage>
        <taxon>Bacteria</taxon>
        <taxon>Pseudomonadati</taxon>
        <taxon>Pseudomonadota</taxon>
        <taxon>Alphaproteobacteria</taxon>
        <taxon>Caulobacterales</taxon>
        <taxon>Caulobacteraceae</taxon>
        <taxon>Asticcacaulis</taxon>
    </lineage>
</organism>
<dbReference type="RefSeq" id="WP_126420949.1">
    <property type="nucleotide sequence ID" value="NZ_AP018827.1"/>
</dbReference>
<evidence type="ECO:0000256" key="2">
    <source>
        <dbReference type="SAM" id="Phobius"/>
    </source>
</evidence>
<keyword evidence="2" id="KW-0812">Transmembrane</keyword>
<evidence type="ECO:0000313" key="4">
    <source>
        <dbReference type="Proteomes" id="UP000278756"/>
    </source>
</evidence>
<dbReference type="Proteomes" id="UP000278756">
    <property type="component" value="Chromosome 1"/>
</dbReference>
<accession>A0A3G9G1M6</accession>
<keyword evidence="2" id="KW-0472">Membrane</keyword>
<keyword evidence="2" id="KW-1133">Transmembrane helix</keyword>
<proteinExistence type="predicted"/>
<dbReference type="OrthoDB" id="7171624at2"/>
<dbReference type="EMBL" id="AP018827">
    <property type="protein sequence ID" value="BBF80536.1"/>
    <property type="molecule type" value="Genomic_DNA"/>
</dbReference>
<feature type="region of interest" description="Disordered" evidence="1">
    <location>
        <begin position="237"/>
        <end position="256"/>
    </location>
</feature>
<gene>
    <name evidence="3" type="ORF">EM6_1120</name>
</gene>
<feature type="transmembrane region" description="Helical" evidence="2">
    <location>
        <begin position="27"/>
        <end position="52"/>
    </location>
</feature>
<sequence length="256" mass="27235">MRYTGDDYATPPDGFYDPSLWDTLVRLWYSGGLLWMIGIGFCVLMLIAGLIVGARRRTGLPPALNRNVDALGAVIGDAVRGSAANVRDKSNAAIDANQEIFGNTTELMDLIGKHHAALNKANSAVKEVEPDKKPEAAKGGVGGMSGGTVINIAVNNCQPGVAESGATAGAVAAVGGEVVGLPKPEEKKAPKPGFDTTTKVWLTLQKLAAPWRDIGLMREHYAAVFRQLTTAEWRDPRTLYGAGEPGGESARPRWQR</sequence>
<reference evidence="4" key="1">
    <citation type="journal article" date="2017" name="Biotechnol. Biofuels">
        <title>Evaluation of environmental bacterial communities as a factor affecting the growth of duckweed Lemna minor.</title>
        <authorList>
            <person name="Ishizawa H."/>
            <person name="Kuroda M."/>
            <person name="Morikawa M."/>
            <person name="Ike M."/>
        </authorList>
    </citation>
    <scope>NUCLEOTIDE SEQUENCE [LARGE SCALE GENOMIC DNA]</scope>
    <source>
        <strain evidence="4">M6</strain>
    </source>
</reference>